<proteinExistence type="inferred from homology"/>
<keyword evidence="4 9" id="KW-0812">Transmembrane</keyword>
<evidence type="ECO:0000256" key="10">
    <source>
        <dbReference type="SAM" id="SignalP"/>
    </source>
</evidence>
<feature type="transmembrane region" description="Helical" evidence="9">
    <location>
        <begin position="92"/>
        <end position="111"/>
    </location>
</feature>
<keyword evidence="3" id="KW-0813">Transport</keyword>
<dbReference type="PANTHER" id="PTHR31086">
    <property type="entry name" value="ALUMINUM-ACTIVATED MALATE TRANSPORTER 10"/>
    <property type="match status" value="1"/>
</dbReference>
<dbReference type="EMBL" id="CP126653">
    <property type="protein sequence ID" value="WJZ89397.1"/>
    <property type="molecule type" value="Genomic_DNA"/>
</dbReference>
<evidence type="ECO:0000256" key="3">
    <source>
        <dbReference type="ARBA" id="ARBA00022448"/>
    </source>
</evidence>
<evidence type="ECO:0000256" key="2">
    <source>
        <dbReference type="ARBA" id="ARBA00007079"/>
    </source>
</evidence>
<sequence>MPRIFATLLGAALGVGAESLAALSGETGEPMILGFFVFIIAVAVTFVRSFSEVKARCDHELMIFMLTFSLESVCAYRDEGLLVLAYERLSTIMIGCIISVVVCIFICPLWVGEDLRRLSAANLEKLGSFLEGMLNKIMAFFCKHGDNINHLLLLSIISLIFLRGSEVNLARWEPGYGQLQFCHPWKQYLKIGTLTRQCAYKIEILSSHLTFEIQAPQEFQCKIQELCTEMTQQSGKALKELAAAIRTMTQPSSRDSHIENSKAATKNLKSLLKTGLWEDSTSRDNTNCCCCFNCDGYCRMH</sequence>
<dbReference type="InterPro" id="IPR020966">
    <property type="entry name" value="ALMT"/>
</dbReference>
<dbReference type="Proteomes" id="UP001227230">
    <property type="component" value="Chromosome 6"/>
</dbReference>
<keyword evidence="8" id="KW-0407">Ion channel</keyword>
<evidence type="ECO:0000256" key="9">
    <source>
        <dbReference type="SAM" id="Phobius"/>
    </source>
</evidence>
<evidence type="ECO:0000256" key="8">
    <source>
        <dbReference type="ARBA" id="ARBA00023303"/>
    </source>
</evidence>
<feature type="transmembrane region" description="Helical" evidence="9">
    <location>
        <begin position="31"/>
        <end position="50"/>
    </location>
</feature>
<accession>A0ABY9C2D6</accession>
<evidence type="ECO:0000256" key="6">
    <source>
        <dbReference type="ARBA" id="ARBA00023065"/>
    </source>
</evidence>
<evidence type="ECO:0000313" key="11">
    <source>
        <dbReference type="EMBL" id="WJZ89397.1"/>
    </source>
</evidence>
<evidence type="ECO:0000256" key="1">
    <source>
        <dbReference type="ARBA" id="ARBA00004141"/>
    </source>
</evidence>
<feature type="signal peptide" evidence="10">
    <location>
        <begin position="1"/>
        <end position="17"/>
    </location>
</feature>
<keyword evidence="10" id="KW-0732">Signal</keyword>
<keyword evidence="6" id="KW-0406">Ion transport</keyword>
<feature type="chain" id="PRO_5047274045" evidence="10">
    <location>
        <begin position="18"/>
        <end position="301"/>
    </location>
</feature>
<keyword evidence="5 9" id="KW-1133">Transmembrane helix</keyword>
<evidence type="ECO:0000256" key="4">
    <source>
        <dbReference type="ARBA" id="ARBA00022692"/>
    </source>
</evidence>
<comment type="subcellular location">
    <subcellularLocation>
        <location evidence="1">Membrane</location>
        <topology evidence="1">Multi-pass membrane protein</topology>
    </subcellularLocation>
</comment>
<name>A0ABY9C2D6_VITVI</name>
<dbReference type="Pfam" id="PF11744">
    <property type="entry name" value="ALMT"/>
    <property type="match status" value="1"/>
</dbReference>
<protein>
    <submittedName>
        <fullName evidence="11">Uncharacterized protein</fullName>
    </submittedName>
</protein>
<reference evidence="11 12" key="1">
    <citation type="journal article" date="2023" name="Hortic Res">
        <title>The complete reference genome for grapevine (Vitis vinifera L.) genetics and breeding.</title>
        <authorList>
            <person name="Shi X."/>
            <person name="Cao S."/>
            <person name="Wang X."/>
            <person name="Huang S."/>
            <person name="Wang Y."/>
            <person name="Liu Z."/>
            <person name="Liu W."/>
            <person name="Leng X."/>
            <person name="Peng Y."/>
            <person name="Wang N."/>
            <person name="Wang Y."/>
            <person name="Ma Z."/>
            <person name="Xu X."/>
            <person name="Zhang F."/>
            <person name="Xue H."/>
            <person name="Zhong H."/>
            <person name="Wang Y."/>
            <person name="Zhang K."/>
            <person name="Velt A."/>
            <person name="Avia K."/>
            <person name="Holtgrawe D."/>
            <person name="Grimplet J."/>
            <person name="Matus J.T."/>
            <person name="Ware D."/>
            <person name="Wu X."/>
            <person name="Wang H."/>
            <person name="Liu C."/>
            <person name="Fang Y."/>
            <person name="Rustenholz C."/>
            <person name="Cheng Z."/>
            <person name="Xiao H."/>
            <person name="Zhou Y."/>
        </authorList>
    </citation>
    <scope>NUCLEOTIDE SEQUENCE [LARGE SCALE GENOMIC DNA]</scope>
    <source>
        <strain evidence="12">cv. Pinot noir / PN40024</strain>
        <tissue evidence="11">Leaf</tissue>
    </source>
</reference>
<evidence type="ECO:0000313" key="12">
    <source>
        <dbReference type="Proteomes" id="UP001227230"/>
    </source>
</evidence>
<keyword evidence="7 9" id="KW-0472">Membrane</keyword>
<evidence type="ECO:0000256" key="5">
    <source>
        <dbReference type="ARBA" id="ARBA00022989"/>
    </source>
</evidence>
<keyword evidence="12" id="KW-1185">Reference proteome</keyword>
<evidence type="ECO:0000256" key="7">
    <source>
        <dbReference type="ARBA" id="ARBA00023136"/>
    </source>
</evidence>
<gene>
    <name evidence="11" type="ORF">VitviT2T_008620</name>
</gene>
<comment type="similarity">
    <text evidence="2">Belongs to the aromatic acid exporter (TC 2.A.85) family.</text>
</comment>
<organism evidence="11 12">
    <name type="scientific">Vitis vinifera</name>
    <name type="common">Grape</name>
    <dbReference type="NCBI Taxonomy" id="29760"/>
    <lineage>
        <taxon>Eukaryota</taxon>
        <taxon>Viridiplantae</taxon>
        <taxon>Streptophyta</taxon>
        <taxon>Embryophyta</taxon>
        <taxon>Tracheophyta</taxon>
        <taxon>Spermatophyta</taxon>
        <taxon>Magnoliopsida</taxon>
        <taxon>eudicotyledons</taxon>
        <taxon>Gunneridae</taxon>
        <taxon>Pentapetalae</taxon>
        <taxon>rosids</taxon>
        <taxon>Vitales</taxon>
        <taxon>Vitaceae</taxon>
        <taxon>Viteae</taxon>
        <taxon>Vitis</taxon>
    </lineage>
</organism>